<feature type="region of interest" description="Disordered" evidence="1">
    <location>
        <begin position="1"/>
        <end position="23"/>
    </location>
</feature>
<evidence type="ECO:0000256" key="1">
    <source>
        <dbReference type="SAM" id="MobiDB-lite"/>
    </source>
</evidence>
<dbReference type="AlphaFoldDB" id="A0AAW0GSN2"/>
<organism evidence="2 3">
    <name type="scientific">Cerrena zonata</name>
    <dbReference type="NCBI Taxonomy" id="2478898"/>
    <lineage>
        <taxon>Eukaryota</taxon>
        <taxon>Fungi</taxon>
        <taxon>Dikarya</taxon>
        <taxon>Basidiomycota</taxon>
        <taxon>Agaricomycotina</taxon>
        <taxon>Agaricomycetes</taxon>
        <taxon>Polyporales</taxon>
        <taxon>Cerrenaceae</taxon>
        <taxon>Cerrena</taxon>
    </lineage>
</organism>
<reference evidence="2 3" key="1">
    <citation type="submission" date="2022-09" db="EMBL/GenBank/DDBJ databases">
        <authorList>
            <person name="Palmer J.M."/>
        </authorList>
    </citation>
    <scope>NUCLEOTIDE SEQUENCE [LARGE SCALE GENOMIC DNA]</scope>
    <source>
        <strain evidence="2 3">DSM 7382</strain>
    </source>
</reference>
<accession>A0AAW0GSN2</accession>
<dbReference type="EMBL" id="JASBNA010000001">
    <property type="protein sequence ID" value="KAK7696628.1"/>
    <property type="molecule type" value="Genomic_DNA"/>
</dbReference>
<dbReference type="Proteomes" id="UP001385951">
    <property type="component" value="Unassembled WGS sequence"/>
</dbReference>
<sequence length="398" mass="44019">MAQSNSLQDIPNRPWKGPEPTKSPTSFAEAVYVILGRDEDAGICGHTVWLKKIEFSTYGSPSLPLSIMCRSRDEAELYLAMQTTFSAISHLSATKIAEVVKDSPDINYLGNLEKDDPDHWDFYAVLFGNSKRSCIYLSWADLSREIEDNPYRKLKGCATLGEAFHFLLMKPRTGKDSDETPGPDMDRILGINTHGEALNIPFARLQIRKDLPPPNPHTTPARQPSPIKQTRSSDSSSKPSSSAKTSSSKPSSSSQPSSSARASATNFNTSNISQEGKGKRKITFQTDQETGDVVGIIHDKLATRLRNSIGEIIGSMDKSLVEVPSLGPHLNYFVDCFGYDDTFISIILNAFRKAHGAEEPFIDNMARFGVTCLEAEYIHALLNSSVLSTTTMRRRWGY</sequence>
<comment type="caution">
    <text evidence="2">The sequence shown here is derived from an EMBL/GenBank/DDBJ whole genome shotgun (WGS) entry which is preliminary data.</text>
</comment>
<evidence type="ECO:0000313" key="2">
    <source>
        <dbReference type="EMBL" id="KAK7696628.1"/>
    </source>
</evidence>
<gene>
    <name evidence="2" type="ORF">QCA50_001286</name>
</gene>
<feature type="compositionally biased region" description="Polar residues" evidence="1">
    <location>
        <begin position="218"/>
        <end position="230"/>
    </location>
</feature>
<protein>
    <submittedName>
        <fullName evidence="2">Uncharacterized protein</fullName>
    </submittedName>
</protein>
<keyword evidence="3" id="KW-1185">Reference proteome</keyword>
<feature type="compositionally biased region" description="Low complexity" evidence="1">
    <location>
        <begin position="232"/>
        <end position="263"/>
    </location>
</feature>
<evidence type="ECO:0000313" key="3">
    <source>
        <dbReference type="Proteomes" id="UP001385951"/>
    </source>
</evidence>
<feature type="region of interest" description="Disordered" evidence="1">
    <location>
        <begin position="208"/>
        <end position="284"/>
    </location>
</feature>
<proteinExistence type="predicted"/>
<feature type="compositionally biased region" description="Polar residues" evidence="1">
    <location>
        <begin position="264"/>
        <end position="274"/>
    </location>
</feature>
<name>A0AAW0GSN2_9APHY</name>